<evidence type="ECO:0000313" key="3">
    <source>
        <dbReference type="EMBL" id="SVA68577.1"/>
    </source>
</evidence>
<dbReference type="InterPro" id="IPR050383">
    <property type="entry name" value="GlyoxalaseI/FosfomycinResist"/>
</dbReference>
<gene>
    <name evidence="3" type="ORF">METZ01_LOCUS121431</name>
</gene>
<dbReference type="InterPro" id="IPR037523">
    <property type="entry name" value="VOC_core"/>
</dbReference>
<dbReference type="Pfam" id="PF00903">
    <property type="entry name" value="Glyoxalase"/>
    <property type="match status" value="1"/>
</dbReference>
<dbReference type="GO" id="GO:0004462">
    <property type="term" value="F:lactoylglutathione lyase activity"/>
    <property type="evidence" value="ECO:0007669"/>
    <property type="project" value="InterPro"/>
</dbReference>
<evidence type="ECO:0000259" key="2">
    <source>
        <dbReference type="PROSITE" id="PS51819"/>
    </source>
</evidence>
<dbReference type="PANTHER" id="PTHR21366:SF14">
    <property type="entry name" value="GLYOXALASE DOMAIN-CONTAINING PROTEIN 5"/>
    <property type="match status" value="1"/>
</dbReference>
<dbReference type="EMBL" id="UINC01016477">
    <property type="protein sequence ID" value="SVA68577.1"/>
    <property type="molecule type" value="Genomic_DNA"/>
</dbReference>
<evidence type="ECO:0000256" key="1">
    <source>
        <dbReference type="ARBA" id="ARBA00022723"/>
    </source>
</evidence>
<dbReference type="InterPro" id="IPR004360">
    <property type="entry name" value="Glyas_Fos-R_dOase_dom"/>
</dbReference>
<dbReference type="GO" id="GO:0046872">
    <property type="term" value="F:metal ion binding"/>
    <property type="evidence" value="ECO:0007669"/>
    <property type="project" value="UniProtKB-KW"/>
</dbReference>
<dbReference type="PROSITE" id="PS00934">
    <property type="entry name" value="GLYOXALASE_I_1"/>
    <property type="match status" value="1"/>
</dbReference>
<feature type="domain" description="VOC" evidence="2">
    <location>
        <begin position="18"/>
        <end position="143"/>
    </location>
</feature>
<dbReference type="InterPro" id="IPR029068">
    <property type="entry name" value="Glyas_Bleomycin-R_OHBP_Dase"/>
</dbReference>
<dbReference type="AlphaFoldDB" id="A0A381XWL3"/>
<dbReference type="PROSITE" id="PS51819">
    <property type="entry name" value="VOC"/>
    <property type="match status" value="1"/>
</dbReference>
<dbReference type="PANTHER" id="PTHR21366">
    <property type="entry name" value="GLYOXALASE FAMILY PROTEIN"/>
    <property type="match status" value="1"/>
</dbReference>
<dbReference type="SUPFAM" id="SSF54593">
    <property type="entry name" value="Glyoxalase/Bleomycin resistance protein/Dihydroxybiphenyl dioxygenase"/>
    <property type="match status" value="1"/>
</dbReference>
<sequence>MIADGTESSEQVLVEVTGLDHIGLRVSDVEASLAFYADLLGLETERVDQWRRGEVTFPSVRLDNATLIDFFPTDPHDDSSKVQNQDHFCLVIRPTDLNLLKEKCEAIGIGIQAGPGSRWGAQGDGTSLYLYDPDRNVVELRYY</sequence>
<organism evidence="3">
    <name type="scientific">marine metagenome</name>
    <dbReference type="NCBI Taxonomy" id="408172"/>
    <lineage>
        <taxon>unclassified sequences</taxon>
        <taxon>metagenomes</taxon>
        <taxon>ecological metagenomes</taxon>
    </lineage>
</organism>
<keyword evidence="1" id="KW-0479">Metal-binding</keyword>
<protein>
    <recommendedName>
        <fullName evidence="2">VOC domain-containing protein</fullName>
    </recommendedName>
</protein>
<accession>A0A381XWL3</accession>
<name>A0A381XWL3_9ZZZZ</name>
<reference evidence="3" key="1">
    <citation type="submission" date="2018-05" db="EMBL/GenBank/DDBJ databases">
        <authorList>
            <person name="Lanie J.A."/>
            <person name="Ng W.-L."/>
            <person name="Kazmierczak K.M."/>
            <person name="Andrzejewski T.M."/>
            <person name="Davidsen T.M."/>
            <person name="Wayne K.J."/>
            <person name="Tettelin H."/>
            <person name="Glass J.I."/>
            <person name="Rusch D."/>
            <person name="Podicherti R."/>
            <person name="Tsui H.-C.T."/>
            <person name="Winkler M.E."/>
        </authorList>
    </citation>
    <scope>NUCLEOTIDE SEQUENCE</scope>
</reference>
<proteinExistence type="predicted"/>
<dbReference type="Gene3D" id="3.10.180.10">
    <property type="entry name" value="2,3-Dihydroxybiphenyl 1,2-Dioxygenase, domain 1"/>
    <property type="match status" value="1"/>
</dbReference>
<dbReference type="InterPro" id="IPR018146">
    <property type="entry name" value="Glyoxalase_1_CS"/>
</dbReference>